<dbReference type="RefSeq" id="WP_269478885.1">
    <property type="nucleotide sequence ID" value="NZ_JAOSHN010000018.1"/>
</dbReference>
<evidence type="ECO:0000256" key="1">
    <source>
        <dbReference type="SAM" id="Coils"/>
    </source>
</evidence>
<dbReference type="InterPro" id="IPR009319">
    <property type="entry name" value="Phage_A118_VSP1"/>
</dbReference>
<dbReference type="EMBL" id="JAOSHN010000018">
    <property type="protein sequence ID" value="MCU7380981.1"/>
    <property type="molecule type" value="Genomic_DNA"/>
</dbReference>
<keyword evidence="3" id="KW-1185">Reference proteome</keyword>
<feature type="coiled-coil region" evidence="1">
    <location>
        <begin position="537"/>
        <end position="580"/>
    </location>
</feature>
<feature type="coiled-coil region" evidence="1">
    <location>
        <begin position="365"/>
        <end position="439"/>
    </location>
</feature>
<name>A0A9J6QZX5_9FIRM</name>
<evidence type="ECO:0000313" key="3">
    <source>
        <dbReference type="Proteomes" id="UP001065549"/>
    </source>
</evidence>
<dbReference type="Pfam" id="PF06152">
    <property type="entry name" value="Phage_min_cap2"/>
    <property type="match status" value="1"/>
</dbReference>
<comment type="caution">
    <text evidence="2">The sequence shown here is derived from an EMBL/GenBank/DDBJ whole genome shotgun (WGS) entry which is preliminary data.</text>
</comment>
<dbReference type="InterPro" id="IPR031321">
    <property type="entry name" value="UCP012641"/>
</dbReference>
<dbReference type="Pfam" id="PF15887">
    <property type="entry name" value="Peptidase_Mx"/>
    <property type="match status" value="1"/>
</dbReference>
<dbReference type="GO" id="GO:0005198">
    <property type="term" value="F:structural molecule activity"/>
    <property type="evidence" value="ECO:0007669"/>
    <property type="project" value="InterPro"/>
</dbReference>
<organism evidence="2 3">
    <name type="scientific">Hominibacterium faecale</name>
    <dbReference type="NCBI Taxonomy" id="2839743"/>
    <lineage>
        <taxon>Bacteria</taxon>
        <taxon>Bacillati</taxon>
        <taxon>Bacillota</taxon>
        <taxon>Clostridia</taxon>
        <taxon>Peptostreptococcales</taxon>
        <taxon>Anaerovoracaceae</taxon>
        <taxon>Hominibacterium</taxon>
    </lineage>
</organism>
<sequence length="877" mass="100812">MNEYDIGKAFAAIEEELIASMMRNMQYHRDWEDAEGFQWSMWQAEQLKALNKYKKANKNKFQRQFNEVNGSISQVIEQARKQGNMEQELEILAAIENGWKAPKKLNKSVQTSAEFFKLNTRKLEALIKATEHDFKKAEVAMLRRANDQYRKVIFNAQVYANTGAGTYEKAVDMATKDFLAAGINCIEYANGARHTMQDYADMAIRTAVKRAYLTGEGEKRQEWGISTVIINKRGNPCPKCLPFVGKIMIDDVWSGGKTSDGPYPLISSAISAGLYHPRCRDSHTTYFEGISASEKLTKKDVVTAEKDQRTLQQDKYVERQAEKYGRLEAYSLDSENKETYGKKSATLTQRRVERMRARKNSVSTYREMRMQRDALKSETAALEERRKAYELEFMESSDMDAARKAKEAKALIEAKNAEIAALTEKITAMQELKAKAAEEHLVSNGIAKRVKLSKAMSVEAIDEIQTVLDDLVKKRGLPPLEAIEYNPAKTMSAAAQYNWQDKTMYLGGRTKDGLKFEKDRLDTEKKFHEIREKRGNVSYAEQYLQEAKEELRRAKTKEDRHFAQRKIDRLQSELNLTQKNVARSIGDVVVHEYGHHLHNLVSEQTKPAKKKQWLFGKKELGAQYISGKWMHNPNSYKARLLSSQVSEYATESPLEAFAETFNAYIRGDKIPDELKSLMDEAVGIARQPKAKQLLYPKNRDKLDVKRIGSYEKEVSKIPATHRNVISDGISEIEIIKDGVSRFDREKKTLYIRENFEEGELIHEMAHVLETELQLYRADEFITVLKNGLDDFRENIIYDPETFVEPVFRLKSDKFVTKYQGRMYEELGFIDENGALNHFALGEYFSEGYKAYLLSPEVLKVKDAELYQFIKELIGDGR</sequence>
<accession>A0A9J6QZX5</accession>
<protein>
    <submittedName>
        <fullName evidence="2">Zinc-binding metallopeptidase</fullName>
    </submittedName>
</protein>
<reference evidence="2" key="1">
    <citation type="submission" date="2022-09" db="EMBL/GenBank/DDBJ databases">
        <title>Culturomic study of gut microbiota in children with autism spectrum disorder.</title>
        <authorList>
            <person name="Efimov B.A."/>
            <person name="Chaplin A.V."/>
            <person name="Sokolova S.R."/>
            <person name="Pikina A.P."/>
            <person name="Korzhanova M."/>
            <person name="Belova V."/>
            <person name="Korostin D."/>
        </authorList>
    </citation>
    <scope>NUCLEOTIDE SEQUENCE</scope>
    <source>
        <strain evidence="2">ASD5510</strain>
    </source>
</reference>
<gene>
    <name evidence="2" type="ORF">OBO34_21950</name>
</gene>
<evidence type="ECO:0000313" key="2">
    <source>
        <dbReference type="EMBL" id="MCU7380981.1"/>
    </source>
</evidence>
<dbReference type="Proteomes" id="UP001065549">
    <property type="component" value="Unassembled WGS sequence"/>
</dbReference>
<dbReference type="AlphaFoldDB" id="A0A9J6QZX5"/>
<keyword evidence="1" id="KW-0175">Coiled coil</keyword>
<proteinExistence type="predicted"/>